<dbReference type="AlphaFoldDB" id="A0A7M5WRJ9"/>
<evidence type="ECO:0000256" key="3">
    <source>
        <dbReference type="SAM" id="Phobius"/>
    </source>
</evidence>
<feature type="transmembrane region" description="Helical" evidence="3">
    <location>
        <begin position="234"/>
        <end position="257"/>
    </location>
</feature>
<feature type="chain" id="PRO_5029485883" evidence="4">
    <location>
        <begin position="19"/>
        <end position="513"/>
    </location>
</feature>
<dbReference type="PANTHER" id="PTHR33538:SF2">
    <property type="entry name" value="PROTEIN GAMETE EXPRESSED 1"/>
    <property type="match status" value="1"/>
</dbReference>
<reference evidence="5" key="1">
    <citation type="submission" date="2021-01" db="UniProtKB">
        <authorList>
            <consortium name="EnsemblMetazoa"/>
        </authorList>
    </citation>
    <scope>IDENTIFICATION</scope>
</reference>
<keyword evidence="6" id="KW-1185">Reference proteome</keyword>
<name>A0A7M5WRJ9_9CNID</name>
<keyword evidence="3" id="KW-0812">Transmembrane</keyword>
<evidence type="ECO:0000313" key="6">
    <source>
        <dbReference type="Proteomes" id="UP000594262"/>
    </source>
</evidence>
<proteinExistence type="predicted"/>
<dbReference type="Proteomes" id="UP000594262">
    <property type="component" value="Unplaced"/>
</dbReference>
<evidence type="ECO:0000256" key="2">
    <source>
        <dbReference type="SAM" id="MobiDB-lite"/>
    </source>
</evidence>
<feature type="coiled-coil region" evidence="1">
    <location>
        <begin position="155"/>
        <end position="182"/>
    </location>
</feature>
<dbReference type="RefSeq" id="XP_066920854.1">
    <property type="nucleotide sequence ID" value="XM_067064753.1"/>
</dbReference>
<organism evidence="5 6">
    <name type="scientific">Clytia hemisphaerica</name>
    <dbReference type="NCBI Taxonomy" id="252671"/>
    <lineage>
        <taxon>Eukaryota</taxon>
        <taxon>Metazoa</taxon>
        <taxon>Cnidaria</taxon>
        <taxon>Hydrozoa</taxon>
        <taxon>Hydroidolina</taxon>
        <taxon>Leptothecata</taxon>
        <taxon>Obeliida</taxon>
        <taxon>Clytiidae</taxon>
        <taxon>Clytia</taxon>
    </lineage>
</organism>
<protein>
    <submittedName>
        <fullName evidence="5">Uncharacterized protein</fullName>
    </submittedName>
</protein>
<keyword evidence="3" id="KW-1133">Transmembrane helix</keyword>
<keyword evidence="3" id="KW-0472">Membrane</keyword>
<dbReference type="GeneID" id="136808216"/>
<evidence type="ECO:0000256" key="1">
    <source>
        <dbReference type="SAM" id="Coils"/>
    </source>
</evidence>
<dbReference type="PANTHER" id="PTHR33538">
    <property type="entry name" value="PROTEIN GAMETE EXPRESSED 1"/>
    <property type="match status" value="1"/>
</dbReference>
<accession>A0A7M5WRJ9</accession>
<dbReference type="OrthoDB" id="377549at2759"/>
<keyword evidence="1" id="KW-0175">Coiled coil</keyword>
<dbReference type="EnsemblMetazoa" id="CLYHEMT006333.1">
    <property type="protein sequence ID" value="CLYHEMP006333.1"/>
    <property type="gene ID" value="CLYHEMG006333"/>
</dbReference>
<feature type="transmembrane region" description="Helical" evidence="3">
    <location>
        <begin position="269"/>
        <end position="286"/>
    </location>
</feature>
<dbReference type="InterPro" id="IPR040346">
    <property type="entry name" value="GEX1/Brambleberry"/>
</dbReference>
<feature type="region of interest" description="Disordered" evidence="2">
    <location>
        <begin position="450"/>
        <end position="471"/>
    </location>
</feature>
<evidence type="ECO:0000256" key="4">
    <source>
        <dbReference type="SAM" id="SignalP"/>
    </source>
</evidence>
<evidence type="ECO:0000313" key="5">
    <source>
        <dbReference type="EnsemblMetazoa" id="CLYHEMP006333.1"/>
    </source>
</evidence>
<feature type="signal peptide" evidence="4">
    <location>
        <begin position="1"/>
        <end position="18"/>
    </location>
</feature>
<feature type="transmembrane region" description="Helical" evidence="3">
    <location>
        <begin position="306"/>
        <end position="326"/>
    </location>
</feature>
<sequence length="513" mass="59411">MFLLQLICIYYMVVSTSTKEFEFSADEKRVQRGRETYEQFDKDFRFKNSKCWRAALDHIDESCRQMSDIHQSYLALQFANCHLEKSGMDTYGCTLETFRECTNKMSPIAFNTYTQFFGQVTDICFYFQSEIWRDKTEDTILKLSESSKQALNVLSKSVQQQKEVLSAQEESLQNQQDIIKNENLLKETLLTSAQSAKDVFAEVREQAQQQKTMFSETFDNIFQSFEKLANVQNMLLGEFIGFQSIAFYLTATIVCYLFTSTPQTSGSRLWLFAALSLLIVSERVFVGKIVDDESEQLTSERMHERIWVLRKIFLVLATIILGIFIFRYKDFNKINYGMLQEIQLQVTELRKIQQTTSQVTTNCLDETDSSTSLEKTIIKKDQHQQQIEHQQRFAEAAKKLEMTVSSFVTSTPHKVNLSLLAEQTENIYRSLSTITTKEKKNHSRLAEFSDDDDVLNDTPTPPSFSSSSSKKKDRRKFCVLNTINENLNESRYNLRKRRSSINGTLNKSSNGVK</sequence>
<keyword evidence="4" id="KW-0732">Signal</keyword>